<comment type="caution">
    <text evidence="8">The sequence shown here is derived from an EMBL/GenBank/DDBJ whole genome shotgun (WGS) entry which is preliminary data.</text>
</comment>
<evidence type="ECO:0000256" key="4">
    <source>
        <dbReference type="ARBA" id="ARBA00023136"/>
    </source>
</evidence>
<dbReference type="Proteomes" id="UP001082899">
    <property type="component" value="Unassembled WGS sequence"/>
</dbReference>
<feature type="region of interest" description="Disordered" evidence="6">
    <location>
        <begin position="1"/>
        <end position="46"/>
    </location>
</feature>
<name>A0ABT3ZIL3_9BURK</name>
<dbReference type="EMBL" id="JAPMXC010000001">
    <property type="protein sequence ID" value="MCY0386374.1"/>
    <property type="molecule type" value="Genomic_DNA"/>
</dbReference>
<dbReference type="CDD" id="cd06261">
    <property type="entry name" value="TM_PBP2"/>
    <property type="match status" value="1"/>
</dbReference>
<feature type="domain" description="ABC transmembrane type-1" evidence="7">
    <location>
        <begin position="182"/>
        <end position="370"/>
    </location>
</feature>
<dbReference type="SUPFAM" id="SSF161098">
    <property type="entry name" value="MetI-like"/>
    <property type="match status" value="1"/>
</dbReference>
<evidence type="ECO:0000313" key="8">
    <source>
        <dbReference type="EMBL" id="MCY0386374.1"/>
    </source>
</evidence>
<dbReference type="InterPro" id="IPR035906">
    <property type="entry name" value="MetI-like_sf"/>
</dbReference>
<keyword evidence="5" id="KW-0813">Transport</keyword>
<feature type="compositionally biased region" description="Basic and acidic residues" evidence="6">
    <location>
        <begin position="37"/>
        <end position="46"/>
    </location>
</feature>
<evidence type="ECO:0000259" key="7">
    <source>
        <dbReference type="PROSITE" id="PS50928"/>
    </source>
</evidence>
<keyword evidence="4 5" id="KW-0472">Membrane</keyword>
<gene>
    <name evidence="8" type="ORF">OVY01_03780</name>
</gene>
<organism evidence="8 9">
    <name type="scientific">Robbsia betulipollinis</name>
    <dbReference type="NCBI Taxonomy" id="2981849"/>
    <lineage>
        <taxon>Bacteria</taxon>
        <taxon>Pseudomonadati</taxon>
        <taxon>Pseudomonadota</taxon>
        <taxon>Betaproteobacteria</taxon>
        <taxon>Burkholderiales</taxon>
        <taxon>Burkholderiaceae</taxon>
        <taxon>Robbsia</taxon>
    </lineage>
</organism>
<feature type="transmembrane region" description="Helical" evidence="5">
    <location>
        <begin position="348"/>
        <end position="370"/>
    </location>
</feature>
<dbReference type="InterPro" id="IPR000515">
    <property type="entry name" value="MetI-like"/>
</dbReference>
<keyword evidence="3 5" id="KW-1133">Transmembrane helix</keyword>
<evidence type="ECO:0000256" key="5">
    <source>
        <dbReference type="RuleBase" id="RU363032"/>
    </source>
</evidence>
<dbReference type="PANTHER" id="PTHR30325:SF0">
    <property type="entry name" value="INNER MEMBRANE ABC TRANSPORTER PERMEASE PROTEIN YEJE"/>
    <property type="match status" value="1"/>
</dbReference>
<feature type="transmembrane region" description="Helical" evidence="5">
    <location>
        <begin position="186"/>
        <end position="210"/>
    </location>
</feature>
<proteinExistence type="inferred from homology"/>
<comment type="subcellular location">
    <subcellularLocation>
        <location evidence="1 5">Cell membrane</location>
        <topology evidence="1 5">Multi-pass membrane protein</topology>
    </subcellularLocation>
</comment>
<keyword evidence="2 5" id="KW-0812">Transmembrane</keyword>
<dbReference type="Gene3D" id="1.10.3720.10">
    <property type="entry name" value="MetI-like"/>
    <property type="match status" value="1"/>
</dbReference>
<evidence type="ECO:0000313" key="9">
    <source>
        <dbReference type="Proteomes" id="UP001082899"/>
    </source>
</evidence>
<feature type="transmembrane region" description="Helical" evidence="5">
    <location>
        <begin position="307"/>
        <end position="328"/>
    </location>
</feature>
<reference evidence="8" key="1">
    <citation type="submission" date="2022-11" db="EMBL/GenBank/DDBJ databases">
        <title>Robbsia betulipollinis sp. nov., isolated from pollen of birch (Betula pendula).</title>
        <authorList>
            <person name="Shi H."/>
            <person name="Ambika Manirajan B."/>
            <person name="Ratering S."/>
            <person name="Geissler-Plaum R."/>
            <person name="Schnell S."/>
        </authorList>
    </citation>
    <scope>NUCLEOTIDE SEQUENCE</scope>
    <source>
        <strain evidence="8">Bb-Pol-6</strain>
    </source>
</reference>
<comment type="similarity">
    <text evidence="5">Belongs to the binding-protein-dependent transport system permease family.</text>
</comment>
<protein>
    <submittedName>
        <fullName evidence="8">ABC transporter permease</fullName>
    </submittedName>
</protein>
<dbReference type="PROSITE" id="PS50928">
    <property type="entry name" value="ABC_TM1"/>
    <property type="match status" value="1"/>
</dbReference>
<evidence type="ECO:0000256" key="3">
    <source>
        <dbReference type="ARBA" id="ARBA00022989"/>
    </source>
</evidence>
<evidence type="ECO:0000256" key="1">
    <source>
        <dbReference type="ARBA" id="ARBA00004651"/>
    </source>
</evidence>
<dbReference type="Pfam" id="PF00528">
    <property type="entry name" value="BPD_transp_1"/>
    <property type="match status" value="1"/>
</dbReference>
<sequence>MTRRFPARAPGRADVGAGGGSDGSSDGSSDGGAGQRPPRDGAGRDAHPVLATWRRFRRQRLGFYSFVIFMTMFGVSLAGNLLSNEHPIVVKYQGHWYFPMLKSYPERTFGGDFATPTDYLDPFIRARLAAPGNIVVYAPNRYSANTLNYFAKQPDPAPPSRDNWLGTDDRGRDVFARLLFGFRVSVLFALALTAVGTVLGIAAGAVQGFFGGRIDLFSQRLIEIWGSLPELYLLIIFASIFQPSLLLLLVLLSVFGWLDLSDYVRAEFLRNRMQDYVRAARAMGLSNAQIIWRHVLPNSLTPVITFLPFRISGAILALTSLDFLGLGVPSSVPSLGELLAQGKANLDAWWIAAATFGLLGFTLLLLTFMGDALRRALDTRRIDFARAGGQV</sequence>
<evidence type="ECO:0000256" key="6">
    <source>
        <dbReference type="SAM" id="MobiDB-lite"/>
    </source>
</evidence>
<feature type="transmembrane region" description="Helical" evidence="5">
    <location>
        <begin position="231"/>
        <end position="258"/>
    </location>
</feature>
<evidence type="ECO:0000256" key="2">
    <source>
        <dbReference type="ARBA" id="ARBA00022692"/>
    </source>
</evidence>
<keyword evidence="9" id="KW-1185">Reference proteome</keyword>
<dbReference type="RefSeq" id="WP_267845759.1">
    <property type="nucleotide sequence ID" value="NZ_JAPMXC010000001.1"/>
</dbReference>
<dbReference type="PANTHER" id="PTHR30325">
    <property type="entry name" value="MEMBRANE COMPONENT OF ABC TRANSPORTER"/>
    <property type="match status" value="1"/>
</dbReference>
<accession>A0ABT3ZIL3</accession>
<feature type="transmembrane region" description="Helical" evidence="5">
    <location>
        <begin position="61"/>
        <end position="82"/>
    </location>
</feature>